<sequence>MAAVGKGRKAVVGESPTEGAGDTITTGAFSLGPCPAGLPGVAAADDGALEGSVTTLADQLRIATTTAFLWGNHSAATGVPVGAHHLLQFLPPNCTAALPLSTSQLSLAFNQAQLHAAFASSPLFATALQSPIQQPSTAIDGIAEVKEEPRSRAASIDRSSTLTSSLTSRSSMDPYAHAKRASPIDDRDSNASSAVKRARIALNGHPSSVIPSENLGKSFTPFHSHFTSLIPKQLK</sequence>
<proteinExistence type="predicted"/>
<dbReference type="Proteomes" id="UP000887566">
    <property type="component" value="Unplaced"/>
</dbReference>
<evidence type="ECO:0000313" key="2">
    <source>
        <dbReference type="Proteomes" id="UP000887566"/>
    </source>
</evidence>
<accession>A0A914VYJ8</accession>
<organism evidence="2 3">
    <name type="scientific">Plectus sambesii</name>
    <dbReference type="NCBI Taxonomy" id="2011161"/>
    <lineage>
        <taxon>Eukaryota</taxon>
        <taxon>Metazoa</taxon>
        <taxon>Ecdysozoa</taxon>
        <taxon>Nematoda</taxon>
        <taxon>Chromadorea</taxon>
        <taxon>Plectida</taxon>
        <taxon>Plectina</taxon>
        <taxon>Plectoidea</taxon>
        <taxon>Plectidae</taxon>
        <taxon>Plectus</taxon>
    </lineage>
</organism>
<protein>
    <submittedName>
        <fullName evidence="3">Uncharacterized protein</fullName>
    </submittedName>
</protein>
<reference evidence="3" key="1">
    <citation type="submission" date="2022-11" db="UniProtKB">
        <authorList>
            <consortium name="WormBaseParasite"/>
        </authorList>
    </citation>
    <scope>IDENTIFICATION</scope>
</reference>
<evidence type="ECO:0000256" key="1">
    <source>
        <dbReference type="SAM" id="MobiDB-lite"/>
    </source>
</evidence>
<name>A0A914VYJ8_9BILA</name>
<feature type="compositionally biased region" description="Low complexity" evidence="1">
    <location>
        <begin position="158"/>
        <end position="171"/>
    </location>
</feature>
<keyword evidence="2" id="KW-1185">Reference proteome</keyword>
<feature type="region of interest" description="Disordered" evidence="1">
    <location>
        <begin position="149"/>
        <end position="192"/>
    </location>
</feature>
<evidence type="ECO:0000313" key="3">
    <source>
        <dbReference type="WBParaSite" id="PSAMB.scaffold2659size21959.g18684.t1"/>
    </source>
</evidence>
<dbReference type="WBParaSite" id="PSAMB.scaffold2659size21959.g18684.t1">
    <property type="protein sequence ID" value="PSAMB.scaffold2659size21959.g18684.t1"/>
    <property type="gene ID" value="PSAMB.scaffold2659size21959.g18684"/>
</dbReference>
<dbReference type="AlphaFoldDB" id="A0A914VYJ8"/>
<feature type="region of interest" description="Disordered" evidence="1">
    <location>
        <begin position="1"/>
        <end position="26"/>
    </location>
</feature>